<protein>
    <submittedName>
        <fullName evidence="3">ABC transporter substrate-binding protein</fullName>
    </submittedName>
</protein>
<organism evidence="3 4">
    <name type="scientific">Variovorax beijingensis</name>
    <dbReference type="NCBI Taxonomy" id="2496117"/>
    <lineage>
        <taxon>Bacteria</taxon>
        <taxon>Pseudomonadati</taxon>
        <taxon>Pseudomonadota</taxon>
        <taxon>Betaproteobacteria</taxon>
        <taxon>Burkholderiales</taxon>
        <taxon>Comamonadaceae</taxon>
        <taxon>Variovorax</taxon>
    </lineage>
</organism>
<dbReference type="InterPro" id="IPR005064">
    <property type="entry name" value="BUG"/>
</dbReference>
<dbReference type="SUPFAM" id="SSF53850">
    <property type="entry name" value="Periplasmic binding protein-like II"/>
    <property type="match status" value="1"/>
</dbReference>
<accession>A0A3P3F0W2</accession>
<dbReference type="PIRSF" id="PIRSF017082">
    <property type="entry name" value="YflP"/>
    <property type="match status" value="1"/>
</dbReference>
<comment type="similarity">
    <text evidence="1">Belongs to the UPF0065 (bug) family.</text>
</comment>
<dbReference type="PANTHER" id="PTHR42928:SF5">
    <property type="entry name" value="BLR1237 PROTEIN"/>
    <property type="match status" value="1"/>
</dbReference>
<dbReference type="InterPro" id="IPR042100">
    <property type="entry name" value="Bug_dom1"/>
</dbReference>
<evidence type="ECO:0000313" key="4">
    <source>
        <dbReference type="Proteomes" id="UP000271590"/>
    </source>
</evidence>
<reference evidence="3 4" key="1">
    <citation type="submission" date="2018-11" db="EMBL/GenBank/DDBJ databases">
        <title>The genome of Variovorax sp T529.</title>
        <authorList>
            <person name="Gao J."/>
        </authorList>
    </citation>
    <scope>NUCLEOTIDE SEQUENCE [LARGE SCALE GENOMIC DNA]</scope>
    <source>
        <strain evidence="3 4">T529</strain>
    </source>
</reference>
<feature type="signal peptide" evidence="2">
    <location>
        <begin position="1"/>
        <end position="25"/>
    </location>
</feature>
<dbReference type="AlphaFoldDB" id="A0A3P3F0W2"/>
<dbReference type="Pfam" id="PF03401">
    <property type="entry name" value="TctC"/>
    <property type="match status" value="1"/>
</dbReference>
<dbReference type="Proteomes" id="UP000271590">
    <property type="component" value="Unassembled WGS sequence"/>
</dbReference>
<sequence>MPKTAPITRRLAALLAAAGFMASIAAVPASVGAQTLDSPLHIVVGYAPGGATDRVARIVGDKLGARLGVPVVVDNKPGAGGRLAAQQARNTPASQNVLMLANPAVMVVAPLVFKDNNYDPERDFVPVSHVNSYDFALSVSPTLPVRELNHLLAWMRANPSQANVGVPATGSLPHFFGLMVGEKAKVQTQVIGYRGSAPLLNDLIGGQVPISVDTEDVVLPQHNAGKLRILALSGAQRSPFAPNIPTFKEAGLDLAATGWNTFFAPASMPKAKVERLAATIREVMQDADTQRKFKDAGMTPVVSTQAQTAAMLKAYKAQWAPVVQKSGYQP</sequence>
<name>A0A3P3F0W2_9BURK</name>
<dbReference type="Gene3D" id="3.40.190.150">
    <property type="entry name" value="Bordetella uptake gene, domain 1"/>
    <property type="match status" value="1"/>
</dbReference>
<comment type="caution">
    <text evidence="3">The sequence shown here is derived from an EMBL/GenBank/DDBJ whole genome shotgun (WGS) entry which is preliminary data.</text>
</comment>
<dbReference type="Gene3D" id="3.40.190.10">
    <property type="entry name" value="Periplasmic binding protein-like II"/>
    <property type="match status" value="1"/>
</dbReference>
<dbReference type="RefSeq" id="WP_124955744.1">
    <property type="nucleotide sequence ID" value="NZ_RQXU01000001.1"/>
</dbReference>
<dbReference type="EMBL" id="RQXU01000001">
    <property type="protein sequence ID" value="RRH92235.1"/>
    <property type="molecule type" value="Genomic_DNA"/>
</dbReference>
<evidence type="ECO:0000256" key="1">
    <source>
        <dbReference type="ARBA" id="ARBA00006987"/>
    </source>
</evidence>
<proteinExistence type="inferred from homology"/>
<dbReference type="CDD" id="cd13579">
    <property type="entry name" value="PBP2_Bug_NagM"/>
    <property type="match status" value="1"/>
</dbReference>
<gene>
    <name evidence="3" type="ORF">EH244_00010</name>
</gene>
<feature type="chain" id="PRO_5018253470" evidence="2">
    <location>
        <begin position="26"/>
        <end position="330"/>
    </location>
</feature>
<dbReference type="PANTHER" id="PTHR42928">
    <property type="entry name" value="TRICARBOXYLATE-BINDING PROTEIN"/>
    <property type="match status" value="1"/>
</dbReference>
<evidence type="ECO:0000256" key="2">
    <source>
        <dbReference type="SAM" id="SignalP"/>
    </source>
</evidence>
<keyword evidence="2" id="KW-0732">Signal</keyword>
<evidence type="ECO:0000313" key="3">
    <source>
        <dbReference type="EMBL" id="RRH92235.1"/>
    </source>
</evidence>